<comment type="caution">
    <text evidence="7">The sequence shown here is derived from an EMBL/GenBank/DDBJ whole genome shotgun (WGS) entry which is preliminary data.</text>
</comment>
<feature type="chain" id="PRO_5046674838" description="chorismate mutase" evidence="5">
    <location>
        <begin position="37"/>
        <end position="209"/>
    </location>
</feature>
<dbReference type="SMART" id="SM00830">
    <property type="entry name" value="CM_2"/>
    <property type="match status" value="1"/>
</dbReference>
<accession>A0ABW0Z7U0</accession>
<evidence type="ECO:0000256" key="3">
    <source>
        <dbReference type="ARBA" id="ARBA00022729"/>
    </source>
</evidence>
<dbReference type="Pfam" id="PF01817">
    <property type="entry name" value="CM_2"/>
    <property type="match status" value="1"/>
</dbReference>
<organism evidence="7 8">
    <name type="scientific">Streptomyces gamaensis</name>
    <dbReference type="NCBI Taxonomy" id="1763542"/>
    <lineage>
        <taxon>Bacteria</taxon>
        <taxon>Bacillati</taxon>
        <taxon>Actinomycetota</taxon>
        <taxon>Actinomycetes</taxon>
        <taxon>Kitasatosporales</taxon>
        <taxon>Streptomycetaceae</taxon>
        <taxon>Streptomyces</taxon>
    </lineage>
</organism>
<dbReference type="InterPro" id="IPR036979">
    <property type="entry name" value="CM_dom_sf"/>
</dbReference>
<dbReference type="PANTHER" id="PTHR38041">
    <property type="entry name" value="CHORISMATE MUTASE"/>
    <property type="match status" value="1"/>
</dbReference>
<dbReference type="InterPro" id="IPR008240">
    <property type="entry name" value="Chorismate_mutase_periplasmic"/>
</dbReference>
<dbReference type="InterPro" id="IPR036263">
    <property type="entry name" value="Chorismate_II_sf"/>
</dbReference>
<evidence type="ECO:0000256" key="5">
    <source>
        <dbReference type="SAM" id="SignalP"/>
    </source>
</evidence>
<comment type="pathway">
    <text evidence="1">Metabolic intermediate biosynthesis; prephenate biosynthesis; prephenate from chorismate: step 1/1.</text>
</comment>
<keyword evidence="4 7" id="KW-0413">Isomerase</keyword>
<dbReference type="EC" id="5.4.99.5" evidence="2"/>
<evidence type="ECO:0000313" key="7">
    <source>
        <dbReference type="EMBL" id="MFC5724003.1"/>
    </source>
</evidence>
<evidence type="ECO:0000259" key="6">
    <source>
        <dbReference type="PROSITE" id="PS51168"/>
    </source>
</evidence>
<dbReference type="NCBIfam" id="TIGR01806">
    <property type="entry name" value="CM_mono2"/>
    <property type="match status" value="1"/>
</dbReference>
<dbReference type="Proteomes" id="UP001596083">
    <property type="component" value="Unassembled WGS sequence"/>
</dbReference>
<dbReference type="InterPro" id="IPR002701">
    <property type="entry name" value="CM_II_prokaryot"/>
</dbReference>
<dbReference type="GO" id="GO:0004106">
    <property type="term" value="F:chorismate mutase activity"/>
    <property type="evidence" value="ECO:0007669"/>
    <property type="project" value="UniProtKB-EC"/>
</dbReference>
<dbReference type="EMBL" id="JBHSPB010000022">
    <property type="protein sequence ID" value="MFC5724003.1"/>
    <property type="molecule type" value="Genomic_DNA"/>
</dbReference>
<dbReference type="InterPro" id="IPR051331">
    <property type="entry name" value="Chorismate_mutase-related"/>
</dbReference>
<dbReference type="PROSITE" id="PS51168">
    <property type="entry name" value="CHORISMATE_MUT_2"/>
    <property type="match status" value="1"/>
</dbReference>
<evidence type="ECO:0000256" key="2">
    <source>
        <dbReference type="ARBA" id="ARBA00012404"/>
    </source>
</evidence>
<dbReference type="RefSeq" id="WP_390320429.1">
    <property type="nucleotide sequence ID" value="NZ_JBHSPB010000022.1"/>
</dbReference>
<dbReference type="PANTHER" id="PTHR38041:SF2">
    <property type="entry name" value="SECRETED CHORISMATE MUTASE"/>
    <property type="match status" value="1"/>
</dbReference>
<keyword evidence="8" id="KW-1185">Reference proteome</keyword>
<dbReference type="SUPFAM" id="SSF48600">
    <property type="entry name" value="Chorismate mutase II"/>
    <property type="match status" value="1"/>
</dbReference>
<evidence type="ECO:0000256" key="4">
    <source>
        <dbReference type="ARBA" id="ARBA00023235"/>
    </source>
</evidence>
<sequence>MARTHRPSRRGPRGRVPALAAVTVAAVLTSALPAQSQAAADPPEQLLTALALAAGERLRAADDLAAATWLSAQPVVDPAREQHVLDAMDEAAVRRDIDPLTVRRIFRDQIAAGTYVQRQLHAHWHHFPDEAPTTAPELSEVHARVDAIDTRLLAAIGRAEELLDEPECGRLRDRARATAIDALDLDPGHARGLRRALAGVCAADAAPPR</sequence>
<name>A0ABW0Z7U0_9ACTN</name>
<gene>
    <name evidence="7" type="primary">aroQ</name>
    <name evidence="7" type="ORF">ACFP1Z_27935</name>
</gene>
<evidence type="ECO:0000256" key="1">
    <source>
        <dbReference type="ARBA" id="ARBA00004817"/>
    </source>
</evidence>
<feature type="signal peptide" evidence="5">
    <location>
        <begin position="1"/>
        <end position="36"/>
    </location>
</feature>
<evidence type="ECO:0000313" key="8">
    <source>
        <dbReference type="Proteomes" id="UP001596083"/>
    </source>
</evidence>
<reference evidence="8" key="1">
    <citation type="journal article" date="2019" name="Int. J. Syst. Evol. Microbiol.">
        <title>The Global Catalogue of Microorganisms (GCM) 10K type strain sequencing project: providing services to taxonomists for standard genome sequencing and annotation.</title>
        <authorList>
            <consortium name="The Broad Institute Genomics Platform"/>
            <consortium name="The Broad Institute Genome Sequencing Center for Infectious Disease"/>
            <person name="Wu L."/>
            <person name="Ma J."/>
        </authorList>
    </citation>
    <scope>NUCLEOTIDE SEQUENCE [LARGE SCALE GENOMIC DNA]</scope>
    <source>
        <strain evidence="8">CGMCC 4.7304</strain>
    </source>
</reference>
<keyword evidence="3 5" id="KW-0732">Signal</keyword>
<protein>
    <recommendedName>
        <fullName evidence="2">chorismate mutase</fullName>
        <ecNumber evidence="2">5.4.99.5</ecNumber>
    </recommendedName>
</protein>
<proteinExistence type="predicted"/>
<dbReference type="Gene3D" id="1.20.59.10">
    <property type="entry name" value="Chorismate mutase"/>
    <property type="match status" value="1"/>
</dbReference>
<feature type="domain" description="Chorismate mutase" evidence="6">
    <location>
        <begin position="27"/>
        <end position="121"/>
    </location>
</feature>